<protein>
    <submittedName>
        <fullName evidence="2">Uncharacterized protein</fullName>
    </submittedName>
</protein>
<dbReference type="PANTHER" id="PTHR33480">
    <property type="entry name" value="SET DOMAIN-CONTAINING PROTEIN-RELATED"/>
    <property type="match status" value="1"/>
</dbReference>
<name>A0A8J2HSM9_COTCN</name>
<feature type="compositionally biased region" description="Polar residues" evidence="1">
    <location>
        <begin position="97"/>
        <end position="124"/>
    </location>
</feature>
<feature type="non-terminal residue" evidence="2">
    <location>
        <position position="1"/>
    </location>
</feature>
<proteinExistence type="predicted"/>
<reference evidence="2" key="1">
    <citation type="submission" date="2021-04" db="EMBL/GenBank/DDBJ databases">
        <authorList>
            <person name="Chebbi M.A.C M."/>
        </authorList>
    </citation>
    <scope>NUCLEOTIDE SEQUENCE</scope>
</reference>
<feature type="compositionally biased region" description="Polar residues" evidence="1">
    <location>
        <begin position="136"/>
        <end position="146"/>
    </location>
</feature>
<comment type="caution">
    <text evidence="2">The sequence shown here is derived from an EMBL/GenBank/DDBJ whole genome shotgun (WGS) entry which is preliminary data.</text>
</comment>
<feature type="region of interest" description="Disordered" evidence="1">
    <location>
        <begin position="91"/>
        <end position="146"/>
    </location>
</feature>
<sequence>NNFDRIFERECNIQNNGNFLAAHFTSPEDNLIEGVIIPSIDQASYNDSDLSKYESNYEISDQLESILASQLDSETVEMIRDHSINDIDNNDDLSISQFDQHPNINSDGISNVVSEDPSSVYTNKDSSDIDFDPDKVTNSSTMTEDSAQLTQSPKTVNFKIPGTESLPTDVTPCASSTQKTIIRNSTSIKIPLPSKGSCDNSKLKAESSIITDELGVVTVQPRWKKQYFCIHCHKLVVKLPRHIETKHQDLKEVQLLKNTPKGSSERKKLIEIYRDNGRAMHNTNPDYNTGKLLVSRRPKSENKPATDYTTCPKCLKTVTKANSYKHYAVELAKKNDKEGLDRVLRFKKVYKNEMPDSINKIAMENQSKIKRQKIVILPMTEDIKRLICYLKVERKRCFAILEHSFNLVEWLNGLKVVATYLLVFNRRRVGDIQNILISDLKLDVPSCSHSVRKDDEENDLHDSGSLSDANLQINKNHSLSDVEMISSISELKKPKKIKKEPPEIMGKAKKRRWPKTEQDIMFSAFGHHVQDGTFPSLEDIDELQEKHACLRDRSRKSLKTWVLNQRKALSKPKTSKIIVVNNHAVRYNLTKIVKQDFDPPQLA</sequence>
<keyword evidence="3" id="KW-1185">Reference proteome</keyword>
<dbReference type="AlphaFoldDB" id="A0A8J2HSM9"/>
<accession>A0A8J2HSM9</accession>
<evidence type="ECO:0000313" key="3">
    <source>
        <dbReference type="Proteomes" id="UP000786811"/>
    </source>
</evidence>
<evidence type="ECO:0000256" key="1">
    <source>
        <dbReference type="SAM" id="MobiDB-lite"/>
    </source>
</evidence>
<evidence type="ECO:0000313" key="2">
    <source>
        <dbReference type="EMBL" id="CAG5109325.1"/>
    </source>
</evidence>
<dbReference type="OrthoDB" id="7550384at2759"/>
<dbReference type="EMBL" id="CAJNRD030001124">
    <property type="protein sequence ID" value="CAG5109325.1"/>
    <property type="molecule type" value="Genomic_DNA"/>
</dbReference>
<gene>
    <name evidence="2" type="ORF">HICCMSTLAB_LOCUS13961</name>
</gene>
<dbReference type="Proteomes" id="UP000786811">
    <property type="component" value="Unassembled WGS sequence"/>
</dbReference>
<dbReference type="PANTHER" id="PTHR33480:SF1">
    <property type="entry name" value="TYR RECOMBINASE DOMAIN-CONTAINING PROTEIN"/>
    <property type="match status" value="1"/>
</dbReference>
<organism evidence="2 3">
    <name type="scientific">Cotesia congregata</name>
    <name type="common">Parasitoid wasp</name>
    <name type="synonym">Apanteles congregatus</name>
    <dbReference type="NCBI Taxonomy" id="51543"/>
    <lineage>
        <taxon>Eukaryota</taxon>
        <taxon>Metazoa</taxon>
        <taxon>Ecdysozoa</taxon>
        <taxon>Arthropoda</taxon>
        <taxon>Hexapoda</taxon>
        <taxon>Insecta</taxon>
        <taxon>Pterygota</taxon>
        <taxon>Neoptera</taxon>
        <taxon>Endopterygota</taxon>
        <taxon>Hymenoptera</taxon>
        <taxon>Apocrita</taxon>
        <taxon>Ichneumonoidea</taxon>
        <taxon>Braconidae</taxon>
        <taxon>Microgastrinae</taxon>
        <taxon>Cotesia</taxon>
    </lineage>
</organism>